<evidence type="ECO:0000313" key="1">
    <source>
        <dbReference type="EMBL" id="GAV90564.1"/>
    </source>
</evidence>
<sequence>MMLLEKRHVFLRSYQFCRKRTLTRRIKRSFTISKRVIWCRIRSVRKFLKLVWSTLRFAFSSRRRRFLHLVNSNCHNHHTYTSSSCFWLD</sequence>
<keyword evidence="2" id="KW-1185">Reference proteome</keyword>
<gene>
    <name evidence="1" type="ORF">CFOL_v3_33973</name>
</gene>
<dbReference type="FunCoup" id="A0A1Q3DDL7">
    <property type="interactions" value="4"/>
</dbReference>
<comment type="caution">
    <text evidence="1">The sequence shown here is derived from an EMBL/GenBank/DDBJ whole genome shotgun (WGS) entry which is preliminary data.</text>
</comment>
<reference evidence="2" key="1">
    <citation type="submission" date="2016-04" db="EMBL/GenBank/DDBJ databases">
        <title>Cephalotus genome sequencing.</title>
        <authorList>
            <person name="Fukushima K."/>
            <person name="Hasebe M."/>
            <person name="Fang X."/>
        </authorList>
    </citation>
    <scope>NUCLEOTIDE SEQUENCE [LARGE SCALE GENOMIC DNA]</scope>
    <source>
        <strain evidence="2">cv. St1</strain>
    </source>
</reference>
<dbReference type="InParanoid" id="A0A1Q3DDL7"/>
<dbReference type="EMBL" id="BDDD01006382">
    <property type="protein sequence ID" value="GAV90564.1"/>
    <property type="molecule type" value="Genomic_DNA"/>
</dbReference>
<name>A0A1Q3DDL7_CEPFO</name>
<accession>A0A1Q3DDL7</accession>
<evidence type="ECO:0000313" key="2">
    <source>
        <dbReference type="Proteomes" id="UP000187406"/>
    </source>
</evidence>
<proteinExistence type="predicted"/>
<dbReference type="OrthoDB" id="1914706at2759"/>
<organism evidence="1 2">
    <name type="scientific">Cephalotus follicularis</name>
    <name type="common">Albany pitcher plant</name>
    <dbReference type="NCBI Taxonomy" id="3775"/>
    <lineage>
        <taxon>Eukaryota</taxon>
        <taxon>Viridiplantae</taxon>
        <taxon>Streptophyta</taxon>
        <taxon>Embryophyta</taxon>
        <taxon>Tracheophyta</taxon>
        <taxon>Spermatophyta</taxon>
        <taxon>Magnoliopsida</taxon>
        <taxon>eudicotyledons</taxon>
        <taxon>Gunneridae</taxon>
        <taxon>Pentapetalae</taxon>
        <taxon>rosids</taxon>
        <taxon>fabids</taxon>
        <taxon>Oxalidales</taxon>
        <taxon>Cephalotaceae</taxon>
        <taxon>Cephalotus</taxon>
    </lineage>
</organism>
<dbReference type="Proteomes" id="UP000187406">
    <property type="component" value="Unassembled WGS sequence"/>
</dbReference>
<protein>
    <submittedName>
        <fullName evidence="1">Uncharacterized protein</fullName>
    </submittedName>
</protein>
<dbReference type="AlphaFoldDB" id="A0A1Q3DDL7"/>